<proteinExistence type="predicted"/>
<dbReference type="Pfam" id="PF00534">
    <property type="entry name" value="Glycos_transf_1"/>
    <property type="match status" value="1"/>
</dbReference>
<gene>
    <name evidence="3" type="ORF">BXY39_1572</name>
</gene>
<dbReference type="SUPFAM" id="SSF53756">
    <property type="entry name" value="UDP-Glycosyltransferase/glycogen phosphorylase"/>
    <property type="match status" value="1"/>
</dbReference>
<keyword evidence="4" id="KW-1185">Reference proteome</keyword>
<evidence type="ECO:0000313" key="3">
    <source>
        <dbReference type="EMBL" id="RMB08925.1"/>
    </source>
</evidence>
<evidence type="ECO:0000313" key="4">
    <source>
        <dbReference type="Proteomes" id="UP000271227"/>
    </source>
</evidence>
<evidence type="ECO:0000259" key="2">
    <source>
        <dbReference type="Pfam" id="PF13439"/>
    </source>
</evidence>
<feature type="domain" description="Glycosyltransferase subfamily 4-like N-terminal" evidence="2">
    <location>
        <begin position="90"/>
        <end position="206"/>
    </location>
</feature>
<accession>A0A3M0CJ71</accession>
<dbReference type="PANTHER" id="PTHR45947:SF3">
    <property type="entry name" value="SULFOQUINOVOSYL TRANSFERASE SQD2"/>
    <property type="match status" value="1"/>
</dbReference>
<dbReference type="PANTHER" id="PTHR45947">
    <property type="entry name" value="SULFOQUINOVOSYL TRANSFERASE SQD2"/>
    <property type="match status" value="1"/>
</dbReference>
<dbReference type="FunCoup" id="A0A3M0CJ71">
    <property type="interactions" value="251"/>
</dbReference>
<dbReference type="Pfam" id="PF13439">
    <property type="entry name" value="Glyco_transf_4"/>
    <property type="match status" value="1"/>
</dbReference>
<dbReference type="InterPro" id="IPR001296">
    <property type="entry name" value="Glyco_trans_1"/>
</dbReference>
<dbReference type="EMBL" id="REFR01000010">
    <property type="protein sequence ID" value="RMB08925.1"/>
    <property type="molecule type" value="Genomic_DNA"/>
</dbReference>
<name>A0A3M0CJ71_9PROT</name>
<keyword evidence="3" id="KW-0808">Transferase</keyword>
<dbReference type="Proteomes" id="UP000271227">
    <property type="component" value="Unassembled WGS sequence"/>
</dbReference>
<dbReference type="AlphaFoldDB" id="A0A3M0CJ71"/>
<dbReference type="InParanoid" id="A0A3M0CJ71"/>
<dbReference type="InterPro" id="IPR028098">
    <property type="entry name" value="Glyco_trans_4-like_N"/>
</dbReference>
<dbReference type="GO" id="GO:0016757">
    <property type="term" value="F:glycosyltransferase activity"/>
    <property type="evidence" value="ECO:0007669"/>
    <property type="project" value="InterPro"/>
</dbReference>
<feature type="domain" description="Glycosyl transferase family 1" evidence="1">
    <location>
        <begin position="222"/>
        <end position="372"/>
    </location>
</feature>
<dbReference type="Gene3D" id="3.40.50.2000">
    <property type="entry name" value="Glycogen Phosphorylase B"/>
    <property type="match status" value="2"/>
</dbReference>
<dbReference type="InterPro" id="IPR050194">
    <property type="entry name" value="Glycosyltransferase_grp1"/>
</dbReference>
<reference evidence="3 4" key="1">
    <citation type="submission" date="2018-10" db="EMBL/GenBank/DDBJ databases">
        <title>Genomic Encyclopedia of Archaeal and Bacterial Type Strains, Phase II (KMG-II): from individual species to whole genera.</title>
        <authorList>
            <person name="Goeker M."/>
        </authorList>
    </citation>
    <scope>NUCLEOTIDE SEQUENCE [LARGE SCALE GENOMIC DNA]</scope>
    <source>
        <strain evidence="3 4">DSM 25217</strain>
    </source>
</reference>
<comment type="caution">
    <text evidence="3">The sequence shown here is derived from an EMBL/GenBank/DDBJ whole genome shotgun (WGS) entry which is preliminary data.</text>
</comment>
<protein>
    <submittedName>
        <fullName evidence="3">Glycosyltransferase involved in cell wall biosynthesis</fullName>
    </submittedName>
</protein>
<evidence type="ECO:0000259" key="1">
    <source>
        <dbReference type="Pfam" id="PF00534"/>
    </source>
</evidence>
<sequence>MVSSSLKTILFSSLFPNEQEPSLGIFVENRLRHLIQHFPVDCRVIAPVPFFPLKGEIFGRYGRMAAIALQEERAGLTIDHPRFLAVPKVGMRLTPLTLAQAGIRAMERLRQQGFDADLIDAHYLYPDGVAAARVARHFGKPFVLTARGSDVTEIADYPFAWKQMRQAIKAAGRVITVSRSLKRALVTKGVDPATVTVLRNGVDLQRFSPTRRAETRAALGLRGPVLLYVGWLIPRKRLDLVLAATAAHTQVTTLIVGTGPDAGRLEKQTQALNIADRVYFLGAKKPAELAPLYSAADVLLLPSDREGWANVLLEAMACGTPVVTRDVGAGADLVTSDTAGRIAAAGTADAVADAVGKILRDPPRREDTRRFAEGFGWEETSAGQWNIFQGLVDCHDRCA</sequence>
<organism evidence="3 4">
    <name type="scientific">Eilatimonas milleporae</name>
    <dbReference type="NCBI Taxonomy" id="911205"/>
    <lineage>
        <taxon>Bacteria</taxon>
        <taxon>Pseudomonadati</taxon>
        <taxon>Pseudomonadota</taxon>
        <taxon>Alphaproteobacteria</taxon>
        <taxon>Kordiimonadales</taxon>
        <taxon>Kordiimonadaceae</taxon>
        <taxon>Eilatimonas</taxon>
    </lineage>
</organism>